<dbReference type="InterPro" id="IPR026956">
    <property type="entry name" value="D-ser_dehydrat-like_dom"/>
</dbReference>
<evidence type="ECO:0000259" key="3">
    <source>
        <dbReference type="SMART" id="SM01119"/>
    </source>
</evidence>
<dbReference type="GO" id="GO:0008721">
    <property type="term" value="F:D-serine ammonia-lyase activity"/>
    <property type="evidence" value="ECO:0007669"/>
    <property type="project" value="UniProtKB-EC"/>
</dbReference>
<dbReference type="Gene3D" id="3.20.20.10">
    <property type="entry name" value="Alanine racemase"/>
    <property type="match status" value="1"/>
</dbReference>
<feature type="domain" description="D-serine dehydratase-like" evidence="3">
    <location>
        <begin position="325"/>
        <end position="422"/>
    </location>
</feature>
<dbReference type="InterPro" id="IPR051466">
    <property type="entry name" value="D-amino_acid_metab_enzyme"/>
</dbReference>
<protein>
    <submittedName>
        <fullName evidence="4">D-serine dehydratase</fullName>
        <ecNumber evidence="4">4.3.1.18</ecNumber>
    </submittedName>
</protein>
<gene>
    <name evidence="4" type="ORF">GGI59_004343</name>
</gene>
<dbReference type="SUPFAM" id="SSF51419">
    <property type="entry name" value="PLP-binding barrel"/>
    <property type="match status" value="1"/>
</dbReference>
<name>A0A7W8XGY2_9HYPH</name>
<dbReference type="Proteomes" id="UP000528824">
    <property type="component" value="Unassembled WGS sequence"/>
</dbReference>
<dbReference type="SMART" id="SM01119">
    <property type="entry name" value="D-ser_dehydrat"/>
    <property type="match status" value="1"/>
</dbReference>
<comment type="similarity">
    <text evidence="1">Belongs to the DSD1 family.</text>
</comment>
<evidence type="ECO:0000313" key="5">
    <source>
        <dbReference type="Proteomes" id="UP000528824"/>
    </source>
</evidence>
<evidence type="ECO:0000256" key="1">
    <source>
        <dbReference type="ARBA" id="ARBA00005323"/>
    </source>
</evidence>
<dbReference type="Gene3D" id="2.40.37.20">
    <property type="entry name" value="D-serine dehydratase-like domain"/>
    <property type="match status" value="1"/>
</dbReference>
<dbReference type="RefSeq" id="WP_183918431.1">
    <property type="nucleotide sequence ID" value="NZ_JACHBB010000011.1"/>
</dbReference>
<keyword evidence="5" id="KW-1185">Reference proteome</keyword>
<evidence type="ECO:0000256" key="2">
    <source>
        <dbReference type="ARBA" id="ARBA00023239"/>
    </source>
</evidence>
<dbReference type="EMBL" id="JACHBC010000009">
    <property type="protein sequence ID" value="MBB5562654.1"/>
    <property type="molecule type" value="Genomic_DNA"/>
</dbReference>
<dbReference type="PANTHER" id="PTHR28004:SF8">
    <property type="entry name" value="D-SERINE DEAMINASE"/>
    <property type="match status" value="1"/>
</dbReference>
<dbReference type="Pfam" id="PF01168">
    <property type="entry name" value="Ala_racemase_N"/>
    <property type="match status" value="1"/>
</dbReference>
<keyword evidence="2 4" id="KW-0456">Lyase</keyword>
<sequence>MSDLRAANENMLIDERTRGFPPGHPPLSPAAIGQQGWKPYDGKMALPLISLDRQAFVGNVELMMAYVKSNGAEIAPHAKTPMSTALADMLRSAGAWGTTVADIRQAAVLLKAGQRRLILANEIGGAAAACRLAALLGHYPDAELHVFVDSTALIEALASAWLERTDLPPLGLMVEFGAGRAGLRSADAAAAILDTILAAETPAFRLSGIAAYEGAAATADPEETMHRIDALMAMTADFLPRIRARIGSERPLLVTSGGSVFFDIVVARLAAAVAADPVCRLVLRSGAIFFHDHGIYERGLAGLDARGGFRIGGEIVSAAAGFRPALRVWAEVLSRPEPGLAIAGMGMRDVAMDQGLPRPLALYRNGAYLADLEGARVFRLNDQHAFMALADDSDVAVGDVIEFGISHPCTCLDRHAILYGLDPDHSVTAAYLTSFG</sequence>
<dbReference type="InterPro" id="IPR029066">
    <property type="entry name" value="PLP-binding_barrel"/>
</dbReference>
<organism evidence="4 5">
    <name type="scientific">Rhizobium lentis</name>
    <dbReference type="NCBI Taxonomy" id="1138194"/>
    <lineage>
        <taxon>Bacteria</taxon>
        <taxon>Pseudomonadati</taxon>
        <taxon>Pseudomonadota</taxon>
        <taxon>Alphaproteobacteria</taxon>
        <taxon>Hyphomicrobiales</taxon>
        <taxon>Rhizobiaceae</taxon>
        <taxon>Rhizobium/Agrobacterium group</taxon>
        <taxon>Rhizobium</taxon>
    </lineage>
</organism>
<accession>A0A7W8XGY2</accession>
<dbReference type="EC" id="4.3.1.18" evidence="4"/>
<proteinExistence type="inferred from homology"/>
<dbReference type="InterPro" id="IPR001608">
    <property type="entry name" value="Ala_racemase_N"/>
</dbReference>
<dbReference type="AlphaFoldDB" id="A0A7W8XGY2"/>
<dbReference type="InterPro" id="IPR042208">
    <property type="entry name" value="D-ser_dehydrat-like_sf"/>
</dbReference>
<dbReference type="PANTHER" id="PTHR28004">
    <property type="entry name" value="ZGC:162816-RELATED"/>
    <property type="match status" value="1"/>
</dbReference>
<comment type="caution">
    <text evidence="4">The sequence shown here is derived from an EMBL/GenBank/DDBJ whole genome shotgun (WGS) entry which is preliminary data.</text>
</comment>
<dbReference type="Pfam" id="PF14031">
    <property type="entry name" value="D-ser_dehydrat"/>
    <property type="match status" value="1"/>
</dbReference>
<evidence type="ECO:0000313" key="4">
    <source>
        <dbReference type="EMBL" id="MBB5562654.1"/>
    </source>
</evidence>
<reference evidence="4 5" key="1">
    <citation type="submission" date="2020-08" db="EMBL/GenBank/DDBJ databases">
        <title>Genomic Encyclopedia of Type Strains, Phase IV (KMG-V): Genome sequencing to study the core and pangenomes of soil and plant-associated prokaryotes.</title>
        <authorList>
            <person name="Whitman W."/>
        </authorList>
    </citation>
    <scope>NUCLEOTIDE SEQUENCE [LARGE SCALE GENOMIC DNA]</scope>
    <source>
        <strain evidence="4 5">SEMIA 4034</strain>
    </source>
</reference>